<organism evidence="2 3">
    <name type="scientific">Sungouiella intermedia</name>
    <dbReference type="NCBI Taxonomy" id="45354"/>
    <lineage>
        <taxon>Eukaryota</taxon>
        <taxon>Fungi</taxon>
        <taxon>Dikarya</taxon>
        <taxon>Ascomycota</taxon>
        <taxon>Saccharomycotina</taxon>
        <taxon>Pichiomycetes</taxon>
        <taxon>Metschnikowiaceae</taxon>
        <taxon>Sungouiella</taxon>
    </lineage>
</organism>
<dbReference type="EMBL" id="LT635758">
    <property type="protein sequence ID" value="SGZ51537.1"/>
    <property type="molecule type" value="Genomic_DNA"/>
</dbReference>
<dbReference type="Pfam" id="PF09804">
    <property type="entry name" value="DENND11"/>
    <property type="match status" value="1"/>
</dbReference>
<evidence type="ECO:0000259" key="1">
    <source>
        <dbReference type="Pfam" id="PF14831"/>
    </source>
</evidence>
<dbReference type="GO" id="GO:0005811">
    <property type="term" value="C:lipid droplet"/>
    <property type="evidence" value="ECO:0007669"/>
    <property type="project" value="TreeGrafter"/>
</dbReference>
<protein>
    <submittedName>
        <fullName evidence="2">CIC11C00000002808</fullName>
    </submittedName>
</protein>
<dbReference type="STRING" id="45354.A0A1L0BJJ6"/>
<evidence type="ECO:0000313" key="2">
    <source>
        <dbReference type="EMBL" id="SGZ51537.1"/>
    </source>
</evidence>
<dbReference type="InterPro" id="IPR053056">
    <property type="entry name" value="Lipid_Metab_Assoc_Protein"/>
</dbReference>
<sequence length="527" mass="60282">MSLTSSETMSYQTSKVAALFLVKFDSKSGYKMVWSKTSFNISLDGLEYKALPSGVHEFETATVYLTHEWNGKLYYGLACFRQLDLNENEETNRDLVRMYSIGILLEPIKGKFWKPNEFGTVGWEHFDAVQETLLEFLKDEDLLRLDTLYQNLTGNGLLDLPKPNSPHALNTILRHPLGKLSAALSAMGPLTFPIYKAALVRKRLLIFNHSSQGSGMIQEPCDRDPELCGAMAYIISLLSVIPKDVNVEPLDQHELYSQPLYNVGLQDMNTKYLEHYPGFIASTSDEILKYQKNLYDYAIVMPSTDAETCKLVASDKLDLPIRATFNDYTKFLKVYKQLPNEGENATGDDTSSIRTSNSRFSTLRFDIYGESSNIKLDHEPSWWLDEATSPMSWREYIWLAFAWFASAGTTNRATTENAFSENVEAEETRESMQKQLEQLTMIVSHFHKLTKKWFYLIDEIVCETVEDRANDLVSRVTLELTHQDIVDMELDPYSSEDIEFVREFVILYWDTVVENVEIGLGFQGLCC</sequence>
<proteinExistence type="predicted"/>
<dbReference type="Pfam" id="PF14831">
    <property type="entry name" value="DUF4484"/>
    <property type="match status" value="1"/>
</dbReference>
<dbReference type="OrthoDB" id="2152680at2759"/>
<dbReference type="InterPro" id="IPR018626">
    <property type="entry name" value="LCHN/Anr2"/>
</dbReference>
<reference evidence="2 3" key="1">
    <citation type="submission" date="2016-10" db="EMBL/GenBank/DDBJ databases">
        <authorList>
            <person name="de Groot N.N."/>
        </authorList>
    </citation>
    <scope>NUCLEOTIDE SEQUENCE [LARGE SCALE GENOMIC DNA]</scope>
    <source>
        <strain evidence="2 3">CBS 141442</strain>
    </source>
</reference>
<accession>A0A1L0BJJ6</accession>
<keyword evidence="3" id="KW-1185">Reference proteome</keyword>
<name>A0A1L0BJJ6_9ASCO</name>
<gene>
    <name evidence="2" type="ORF">SAMEA4029010_CIC11G00000002808</name>
</gene>
<dbReference type="PANTHER" id="PTHR28153:SF1">
    <property type="entry name" value="DUF4484 DOMAIN-CONTAINING PROTEIN"/>
    <property type="match status" value="1"/>
</dbReference>
<dbReference type="Proteomes" id="UP000182334">
    <property type="component" value="Chromosome III"/>
</dbReference>
<feature type="domain" description="DUF4484" evidence="1">
    <location>
        <begin position="477"/>
        <end position="518"/>
    </location>
</feature>
<dbReference type="InterPro" id="IPR028115">
    <property type="entry name" value="DUF4484"/>
</dbReference>
<dbReference type="PANTHER" id="PTHR28153">
    <property type="entry name" value="PROTEIN, PUTATIVE-RELATED"/>
    <property type="match status" value="1"/>
</dbReference>
<evidence type="ECO:0000313" key="3">
    <source>
        <dbReference type="Proteomes" id="UP000182334"/>
    </source>
</evidence>
<dbReference type="AlphaFoldDB" id="A0A1L0BJJ6"/>